<keyword evidence="3" id="KW-0963">Cytoplasm</keyword>
<evidence type="ECO:0000256" key="3">
    <source>
        <dbReference type="ARBA" id="ARBA00022490"/>
    </source>
</evidence>
<evidence type="ECO:0000313" key="5">
    <source>
        <dbReference type="EMBL" id="KJK53465.1"/>
    </source>
</evidence>
<sequence>MQKTFADDRNVFCTSGEEALHREGVRVDDTLEALRVLAFADFECFGWIAFNREDTPAGHRRHCAGRHRVFALRDNGYVRIQALHGDPSDTLASHLPPLPLGRGASINARAEEAPSSRALVELMQRPRTGAAKLYAARRDWYGRRRRSESFVSIIDCPDDRWLVVRYAVSRGERWIHATPATRPIVTEWIRRIARRTRLSNESFADEVQSLIAKQQVSELRQTDISVRVADISVRAIEDILRVGVVNAEESGDSWPYVVNIGV</sequence>
<evidence type="ECO:0000256" key="2">
    <source>
        <dbReference type="ARBA" id="ARBA00006411"/>
    </source>
</evidence>
<organism evidence="5 6">
    <name type="scientific">Lentzea aerocolonigenes</name>
    <name type="common">Lechevalieria aerocolonigenes</name>
    <name type="synonym">Saccharothrix aerocolonigenes</name>
    <dbReference type="NCBI Taxonomy" id="68170"/>
    <lineage>
        <taxon>Bacteria</taxon>
        <taxon>Bacillati</taxon>
        <taxon>Actinomycetota</taxon>
        <taxon>Actinomycetes</taxon>
        <taxon>Pseudonocardiales</taxon>
        <taxon>Pseudonocardiaceae</taxon>
        <taxon>Lentzea</taxon>
    </lineage>
</organism>
<comment type="similarity">
    <text evidence="2">Belongs to the EspG family.</text>
</comment>
<dbReference type="RefSeq" id="WP_045309256.1">
    <property type="nucleotide sequence ID" value="NZ_JYJG01000001.1"/>
</dbReference>
<comment type="caution">
    <text evidence="5">The sequence shown here is derived from an EMBL/GenBank/DDBJ whole genome shotgun (WGS) entry which is preliminary data.</text>
</comment>
<evidence type="ECO:0000256" key="4">
    <source>
        <dbReference type="ARBA" id="ARBA00023186"/>
    </source>
</evidence>
<dbReference type="Proteomes" id="UP000033393">
    <property type="component" value="Unassembled WGS sequence"/>
</dbReference>
<dbReference type="PATRIC" id="fig|68170.10.peg.52"/>
<dbReference type="InterPro" id="IPR025734">
    <property type="entry name" value="EspG"/>
</dbReference>
<evidence type="ECO:0000256" key="1">
    <source>
        <dbReference type="ARBA" id="ARBA00004496"/>
    </source>
</evidence>
<keyword evidence="4" id="KW-0143">Chaperone</keyword>
<accession>A0A0F0HD74</accession>
<name>A0A0F0HD74_LENAE</name>
<dbReference type="Pfam" id="PF14011">
    <property type="entry name" value="ESX-1_EspG"/>
    <property type="match status" value="1"/>
</dbReference>
<comment type="subcellular location">
    <subcellularLocation>
        <location evidence="1">Cytoplasm</location>
    </subcellularLocation>
</comment>
<reference evidence="5 6" key="1">
    <citation type="submission" date="2015-02" db="EMBL/GenBank/DDBJ databases">
        <authorList>
            <person name="Ju K.-S."/>
            <person name="Doroghazi J.R."/>
            <person name="Metcalf W."/>
        </authorList>
    </citation>
    <scope>NUCLEOTIDE SEQUENCE [LARGE SCALE GENOMIC DNA]</scope>
    <source>
        <strain evidence="5 6">NRRL B-16140</strain>
    </source>
</reference>
<dbReference type="EMBL" id="JYJG01000001">
    <property type="protein sequence ID" value="KJK53465.1"/>
    <property type="molecule type" value="Genomic_DNA"/>
</dbReference>
<proteinExistence type="inferred from homology"/>
<evidence type="ECO:0000313" key="6">
    <source>
        <dbReference type="Proteomes" id="UP000033393"/>
    </source>
</evidence>
<protein>
    <submittedName>
        <fullName evidence="5">Uncharacterized protein</fullName>
    </submittedName>
</protein>
<gene>
    <name evidence="5" type="ORF">UK23_00250</name>
</gene>
<keyword evidence="6" id="KW-1185">Reference proteome</keyword>
<dbReference type="AlphaFoldDB" id="A0A0F0HD74"/>